<dbReference type="PRINTS" id="PR00455">
    <property type="entry name" value="HTHTETR"/>
</dbReference>
<dbReference type="SUPFAM" id="SSF46689">
    <property type="entry name" value="Homeodomain-like"/>
    <property type="match status" value="1"/>
</dbReference>
<dbReference type="GO" id="GO:0003700">
    <property type="term" value="F:DNA-binding transcription factor activity"/>
    <property type="evidence" value="ECO:0007669"/>
    <property type="project" value="TreeGrafter"/>
</dbReference>
<keyword evidence="5" id="KW-1185">Reference proteome</keyword>
<evidence type="ECO:0000256" key="1">
    <source>
        <dbReference type="ARBA" id="ARBA00023125"/>
    </source>
</evidence>
<feature type="domain" description="HTH tetR-type" evidence="3">
    <location>
        <begin position="9"/>
        <end position="69"/>
    </location>
</feature>
<keyword evidence="1 2" id="KW-0238">DNA-binding</keyword>
<dbReference type="PROSITE" id="PS50977">
    <property type="entry name" value="HTH_TETR_2"/>
    <property type="match status" value="1"/>
</dbReference>
<dbReference type="EMBL" id="NSKD01000001">
    <property type="protein sequence ID" value="PAU81991.1"/>
    <property type="molecule type" value="Genomic_DNA"/>
</dbReference>
<reference evidence="4 5" key="1">
    <citation type="submission" date="2017-08" db="EMBL/GenBank/DDBJ databases">
        <title>Halovibrio sewagensis sp. nov., isolated from wastewater of high salinity.</title>
        <authorList>
            <person name="Dong X."/>
            <person name="Zhang G."/>
        </authorList>
    </citation>
    <scope>NUCLEOTIDE SEQUENCE [LARGE SCALE GENOMIC DNA]</scope>
    <source>
        <strain evidence="4 5">YL5-2</strain>
    </source>
</reference>
<dbReference type="InterPro" id="IPR001647">
    <property type="entry name" value="HTH_TetR"/>
</dbReference>
<dbReference type="PANTHER" id="PTHR30055">
    <property type="entry name" value="HTH-TYPE TRANSCRIPTIONAL REGULATOR RUTR"/>
    <property type="match status" value="1"/>
</dbReference>
<dbReference type="InterPro" id="IPR009057">
    <property type="entry name" value="Homeodomain-like_sf"/>
</dbReference>
<dbReference type="Pfam" id="PF00440">
    <property type="entry name" value="TetR_N"/>
    <property type="match status" value="1"/>
</dbReference>
<evidence type="ECO:0000313" key="4">
    <source>
        <dbReference type="EMBL" id="PAU81991.1"/>
    </source>
</evidence>
<dbReference type="PANTHER" id="PTHR30055:SF226">
    <property type="entry name" value="HTH-TYPE TRANSCRIPTIONAL REGULATOR PKSA"/>
    <property type="match status" value="1"/>
</dbReference>
<feature type="DNA-binding region" description="H-T-H motif" evidence="2">
    <location>
        <begin position="32"/>
        <end position="51"/>
    </location>
</feature>
<dbReference type="Gene3D" id="1.10.10.60">
    <property type="entry name" value="Homeodomain-like"/>
    <property type="match status" value="1"/>
</dbReference>
<name>A0A2A2F8Z5_9GAMM</name>
<comment type="caution">
    <text evidence="4">The sequence shown here is derived from an EMBL/GenBank/DDBJ whole genome shotgun (WGS) entry which is preliminary data.</text>
</comment>
<protein>
    <submittedName>
        <fullName evidence="4">TetR family transcriptional regulator</fullName>
    </submittedName>
</protein>
<accession>A0A2A2F8Z5</accession>
<dbReference type="OrthoDB" id="9798857at2"/>
<evidence type="ECO:0000256" key="2">
    <source>
        <dbReference type="PROSITE-ProRule" id="PRU00335"/>
    </source>
</evidence>
<organism evidence="4 5">
    <name type="scientific">Halovibrio salipaludis</name>
    <dbReference type="NCBI Taxonomy" id="2032626"/>
    <lineage>
        <taxon>Bacteria</taxon>
        <taxon>Pseudomonadati</taxon>
        <taxon>Pseudomonadota</taxon>
        <taxon>Gammaproteobacteria</taxon>
        <taxon>Oceanospirillales</taxon>
        <taxon>Halomonadaceae</taxon>
        <taxon>Halovibrio</taxon>
    </lineage>
</organism>
<dbReference type="AlphaFoldDB" id="A0A2A2F8Z5"/>
<dbReference type="GO" id="GO:0000976">
    <property type="term" value="F:transcription cis-regulatory region binding"/>
    <property type="evidence" value="ECO:0007669"/>
    <property type="project" value="TreeGrafter"/>
</dbReference>
<dbReference type="InterPro" id="IPR050109">
    <property type="entry name" value="HTH-type_TetR-like_transc_reg"/>
</dbReference>
<dbReference type="Gene3D" id="1.10.357.10">
    <property type="entry name" value="Tetracycline Repressor, domain 2"/>
    <property type="match status" value="1"/>
</dbReference>
<dbReference type="RefSeq" id="WP_095616089.1">
    <property type="nucleotide sequence ID" value="NZ_NSKD01000001.1"/>
</dbReference>
<evidence type="ECO:0000313" key="5">
    <source>
        <dbReference type="Proteomes" id="UP000218896"/>
    </source>
</evidence>
<sequence length="217" mass="24265">MRYQDELFQQRETLLLDTALSLFRDSGWERVTIAQLAQHAGVAKGTVYKHFSSKESIYARLALGFSRDCLTHYRALEPAGTPLQSIRRVLHEAFALMQAHPVDVQLCLHCDRPELQARLGEDERAAMEALDRDYQVLFHELVRAAIEAGEVPDKPIEGLFWGVDAIFQGVMERIAAGGLGPERHGTPSLEAYFEHVVEFIVAGLTGPDPVQGREIAQ</sequence>
<dbReference type="Proteomes" id="UP000218896">
    <property type="component" value="Unassembled WGS sequence"/>
</dbReference>
<dbReference type="InterPro" id="IPR036271">
    <property type="entry name" value="Tet_transcr_reg_TetR-rel_C_sf"/>
</dbReference>
<proteinExistence type="predicted"/>
<gene>
    <name evidence="4" type="ORF">CK501_02240</name>
</gene>
<dbReference type="SUPFAM" id="SSF48498">
    <property type="entry name" value="Tetracyclin repressor-like, C-terminal domain"/>
    <property type="match status" value="1"/>
</dbReference>
<evidence type="ECO:0000259" key="3">
    <source>
        <dbReference type="PROSITE" id="PS50977"/>
    </source>
</evidence>